<dbReference type="AlphaFoldDB" id="A0AAD5H5V8"/>
<protein>
    <submittedName>
        <fullName evidence="2">Uncharacterized protein</fullName>
    </submittedName>
</protein>
<dbReference type="EMBL" id="JADXDR010000017">
    <property type="protein sequence ID" value="KAI7845434.1"/>
    <property type="molecule type" value="Genomic_DNA"/>
</dbReference>
<comment type="caution">
    <text evidence="2">The sequence shown here is derived from an EMBL/GenBank/DDBJ whole genome shotgun (WGS) entry which is preliminary data.</text>
</comment>
<feature type="signal peptide" evidence="1">
    <location>
        <begin position="1"/>
        <end position="19"/>
    </location>
</feature>
<evidence type="ECO:0000256" key="1">
    <source>
        <dbReference type="SAM" id="SignalP"/>
    </source>
</evidence>
<accession>A0AAD5H5V8</accession>
<evidence type="ECO:0000313" key="3">
    <source>
        <dbReference type="Proteomes" id="UP001205105"/>
    </source>
</evidence>
<feature type="chain" id="PRO_5042154657" evidence="1">
    <location>
        <begin position="20"/>
        <end position="85"/>
    </location>
</feature>
<proteinExistence type="predicted"/>
<evidence type="ECO:0000313" key="2">
    <source>
        <dbReference type="EMBL" id="KAI7845434.1"/>
    </source>
</evidence>
<keyword evidence="3" id="KW-1185">Reference proteome</keyword>
<keyword evidence="1" id="KW-0732">Signal</keyword>
<organism evidence="2 3">
    <name type="scientific">Chlorella ohadii</name>
    <dbReference type="NCBI Taxonomy" id="2649997"/>
    <lineage>
        <taxon>Eukaryota</taxon>
        <taxon>Viridiplantae</taxon>
        <taxon>Chlorophyta</taxon>
        <taxon>core chlorophytes</taxon>
        <taxon>Trebouxiophyceae</taxon>
        <taxon>Chlorellales</taxon>
        <taxon>Chlorellaceae</taxon>
        <taxon>Chlorella clade</taxon>
        <taxon>Chlorella</taxon>
    </lineage>
</organism>
<name>A0AAD5H5V8_9CHLO</name>
<gene>
    <name evidence="2" type="ORF">COHA_000986</name>
</gene>
<sequence>MRAHLLLATLAAYAAAAAAINLSAGQRCALSLQPLVTTRGACDIPSDSKVCPNACLAALADIKNVADEDCLKELAKVSPAAKDRA</sequence>
<dbReference type="Proteomes" id="UP001205105">
    <property type="component" value="Unassembled WGS sequence"/>
</dbReference>
<reference evidence="2" key="1">
    <citation type="submission" date="2020-11" db="EMBL/GenBank/DDBJ databases">
        <title>Chlorella ohadii genome sequencing and assembly.</title>
        <authorList>
            <person name="Murik O."/>
            <person name="Treves H."/>
            <person name="Kedem I."/>
            <person name="Shotland Y."/>
            <person name="Kaplan A."/>
        </authorList>
    </citation>
    <scope>NUCLEOTIDE SEQUENCE</scope>
    <source>
        <strain evidence="2">1</strain>
    </source>
</reference>